<protein>
    <recommendedName>
        <fullName evidence="4">DUF2029 domain-containing protein</fullName>
    </recommendedName>
</protein>
<evidence type="ECO:0008006" key="4">
    <source>
        <dbReference type="Google" id="ProtNLM"/>
    </source>
</evidence>
<evidence type="ECO:0000256" key="1">
    <source>
        <dbReference type="SAM" id="Phobius"/>
    </source>
</evidence>
<reference evidence="2 3" key="1">
    <citation type="submission" date="2015-03" db="EMBL/GenBank/DDBJ databases">
        <title>Genome assembly of Sandaracinus amylolyticus DSM 53668.</title>
        <authorList>
            <person name="Sharma G."/>
            <person name="Subramanian S."/>
        </authorList>
    </citation>
    <scope>NUCLEOTIDE SEQUENCE [LARGE SCALE GENOMIC DNA]</scope>
    <source>
        <strain evidence="2 3">DSM 53668</strain>
    </source>
</reference>
<evidence type="ECO:0000313" key="2">
    <source>
        <dbReference type="EMBL" id="AKF07486.1"/>
    </source>
</evidence>
<proteinExistence type="predicted"/>
<gene>
    <name evidence="2" type="ORF">DB32_004635</name>
</gene>
<dbReference type="KEGG" id="samy:DB32_004635"/>
<feature type="transmembrane region" description="Helical" evidence="1">
    <location>
        <begin position="508"/>
        <end position="527"/>
    </location>
</feature>
<evidence type="ECO:0000313" key="3">
    <source>
        <dbReference type="Proteomes" id="UP000034883"/>
    </source>
</evidence>
<feature type="transmembrane region" description="Helical" evidence="1">
    <location>
        <begin position="110"/>
        <end position="135"/>
    </location>
</feature>
<dbReference type="Proteomes" id="UP000034883">
    <property type="component" value="Chromosome"/>
</dbReference>
<dbReference type="AlphaFoldDB" id="A0A0F6W4W1"/>
<feature type="transmembrane region" description="Helical" evidence="1">
    <location>
        <begin position="422"/>
        <end position="447"/>
    </location>
</feature>
<feature type="transmembrane region" description="Helical" evidence="1">
    <location>
        <begin position="230"/>
        <end position="248"/>
    </location>
</feature>
<sequence>MTARPHPRDPSPRVAIAIGVLALAAAVASVMPQLHANTWIFRDGRFYVNVATTIVEDLTLDQHAFASSWYTGTLGWNRDLDPGWSNVALGARGEHWPKHPWIHPLIASPVYFAVGLPGTLAWNLLMFALIASGLYRFARAYAPPAPAALAVALFVMGTAILQSAYDFSVDVLMLAAFAQGLAAVLVGRGVLAGACIALCVIIKPTALMLMPALVLTIAERRDGTTLRRSLAAGTIALLTYAGINWWMYGKPWWSGYNRTLVTQGGRPVVADHLDAFATPFAEGFERMWSGYYGLVHTFTAMVLAVPGLLVLLRRRPLHAIGAILGVSASLVVFAKYAYEGHRFHWPALALLVPSIAVTLEVVERAVRTIAMRVRRVSHAPRTAGLVAAIAVAGGALVALPFGPRPEARALGAGAWGEGAMEVARAIGLEGTSAAIAVVLVHVIVAGLLAARVTRMLERVVPSPIAAFAVGACALVPEVREACLAGGPVLIVSALLALGLERLGADRRAIGGVAIALAAIVWAVAPASEGEGASAVTMLARTFDEPSAIRLLAPWLVLAIPGIALAARRDVRAGLALLALALFAVLPRAGAWAPITTIALAAPAAVSADAFATWAADRARAIDARRAGALVLATIVVLLVTGGVRRGVQAREPFRVASSEGVRRAVVMHGEVPCDFLAWEHMSWECSHFDSGLYGMVGLAVSDPPRVGGEARELMVVPTGRSGQERRVIWNDVRAGRELAIRWAVPDGLRGDALVVVRVDEREVGRFEVPARDDAAMHEIVIPTPDVGQTARLEIAVTPSTGRRHQATVALDAIWR</sequence>
<organism evidence="2 3">
    <name type="scientific">Sandaracinus amylolyticus</name>
    <dbReference type="NCBI Taxonomy" id="927083"/>
    <lineage>
        <taxon>Bacteria</taxon>
        <taxon>Pseudomonadati</taxon>
        <taxon>Myxococcota</taxon>
        <taxon>Polyangia</taxon>
        <taxon>Polyangiales</taxon>
        <taxon>Sandaracinaceae</taxon>
        <taxon>Sandaracinus</taxon>
    </lineage>
</organism>
<feature type="transmembrane region" description="Helical" evidence="1">
    <location>
        <begin position="343"/>
        <end position="362"/>
    </location>
</feature>
<feature type="transmembrane region" description="Helical" evidence="1">
    <location>
        <begin position="626"/>
        <end position="643"/>
    </location>
</feature>
<dbReference type="RefSeq" id="WP_053234738.1">
    <property type="nucleotide sequence ID" value="NZ_CP011125.1"/>
</dbReference>
<feature type="transmembrane region" description="Helical" evidence="1">
    <location>
        <begin position="383"/>
        <end position="402"/>
    </location>
</feature>
<dbReference type="STRING" id="927083.DB32_004635"/>
<dbReference type="EMBL" id="CP011125">
    <property type="protein sequence ID" value="AKF07486.1"/>
    <property type="molecule type" value="Genomic_DNA"/>
</dbReference>
<feature type="transmembrane region" description="Helical" evidence="1">
    <location>
        <begin position="572"/>
        <end position="588"/>
    </location>
</feature>
<feature type="transmembrane region" description="Helical" evidence="1">
    <location>
        <begin position="594"/>
        <end position="614"/>
    </location>
</feature>
<keyword evidence="1" id="KW-0472">Membrane</keyword>
<feature type="transmembrane region" description="Helical" evidence="1">
    <location>
        <begin position="547"/>
        <end position="565"/>
    </location>
</feature>
<feature type="transmembrane region" description="Helical" evidence="1">
    <location>
        <begin position="291"/>
        <end position="312"/>
    </location>
</feature>
<feature type="transmembrane region" description="Helical" evidence="1">
    <location>
        <begin position="319"/>
        <end position="337"/>
    </location>
</feature>
<keyword evidence="1" id="KW-1133">Transmembrane helix</keyword>
<accession>A0A0F6W4W1</accession>
<keyword evidence="3" id="KW-1185">Reference proteome</keyword>
<feature type="transmembrane region" description="Helical" evidence="1">
    <location>
        <begin position="185"/>
        <end position="218"/>
    </location>
</feature>
<keyword evidence="1" id="KW-0812">Transmembrane</keyword>
<feature type="transmembrane region" description="Helical" evidence="1">
    <location>
        <begin position="147"/>
        <end position="165"/>
    </location>
</feature>
<name>A0A0F6W4W1_9BACT</name>
<dbReference type="OrthoDB" id="3860601at2"/>